<evidence type="ECO:0000313" key="2">
    <source>
        <dbReference type="EMBL" id="RXD49668.1"/>
    </source>
</evidence>
<accession>A0AAP2KEN9</accession>
<evidence type="ECO:0000313" key="1">
    <source>
        <dbReference type="EMBL" id="KLC12620.1"/>
    </source>
</evidence>
<reference evidence="1 3" key="1">
    <citation type="submission" date="2015-02" db="EMBL/GenBank/DDBJ databases">
        <title>Whole genome sequencing of multiple isolates of three species of pepper and tomato-infecting xanthomonads reveals genetic diversity in field strains and pinpoints effectors responsible for host specificity.</title>
        <authorList>
            <person name="Schwartz A."/>
            <person name="Dahlbeck D."/>
            <person name="Staskawicz B."/>
            <person name="Bart R."/>
            <person name="Potnis N."/>
            <person name="Minsavage G."/>
            <person name="Timilsina S."/>
            <person name="Goss E."/>
            <person name="Jones J."/>
            <person name="Vallad G."/>
            <person name="Barak J."/>
            <person name="Miller S."/>
            <person name="Ritchie D."/>
            <person name="Martins J.Jr."/>
            <person name="Patane J.S."/>
            <person name="Setubal J.C."/>
        </authorList>
    </citation>
    <scope>NUCLEOTIDE SEQUENCE [LARGE SCALE GENOMIC DNA]</scope>
    <source>
        <strain evidence="1 3">Xp3-15</strain>
    </source>
</reference>
<organism evidence="2 4">
    <name type="scientific">Xanthomonas perforans</name>
    <dbReference type="NCBI Taxonomy" id="442694"/>
    <lineage>
        <taxon>Bacteria</taxon>
        <taxon>Pseudomonadati</taxon>
        <taxon>Pseudomonadota</taxon>
        <taxon>Gammaproteobacteria</taxon>
        <taxon>Lysobacterales</taxon>
        <taxon>Lysobacteraceae</taxon>
        <taxon>Xanthomonas</taxon>
    </lineage>
</organism>
<dbReference type="Proteomes" id="UP000035369">
    <property type="component" value="Unassembled WGS sequence"/>
</dbReference>
<evidence type="ECO:0000313" key="3">
    <source>
        <dbReference type="Proteomes" id="UP000035369"/>
    </source>
</evidence>
<name>A0AAP2KEN9_XANPE</name>
<keyword evidence="3" id="KW-1185">Reference proteome</keyword>
<proteinExistence type="predicted"/>
<sequence>MKADDTPENLENWLHEKAGPTHDALKADPARAVSADLVRHTLDELPAQCDSSAELAAQEREWLDAPAVGRELLTPYGPAEALTTAEAVAAFLADAEATADPAYIEHAREVAARARAMHGIK</sequence>
<protein>
    <submittedName>
        <fullName evidence="2">Transcriptional regulator</fullName>
    </submittedName>
</protein>
<reference evidence="2 4" key="2">
    <citation type="submission" date="2018-02" db="EMBL/GenBank/DDBJ databases">
        <title>Characterization of Xanthomonas diversity in transplant houses and field plants.</title>
        <authorList>
            <person name="Abrahamian P."/>
            <person name="Timilsina S."/>
            <person name="Minsavage G.V."/>
            <person name="Goss E.M."/>
            <person name="Jones J.B."/>
            <person name="Vallad G.E."/>
        </authorList>
    </citation>
    <scope>NUCLEOTIDE SEQUENCE [LARGE SCALE GENOMIC DNA]</scope>
    <source>
        <strain evidence="2 4">GEV2132</strain>
    </source>
</reference>
<comment type="caution">
    <text evidence="2">The sequence shown here is derived from an EMBL/GenBank/DDBJ whole genome shotgun (WGS) entry which is preliminary data.</text>
</comment>
<dbReference type="Proteomes" id="UP000289372">
    <property type="component" value="Unassembled WGS sequence"/>
</dbReference>
<dbReference type="EMBL" id="JZUY01000002">
    <property type="protein sequence ID" value="KLC12620.1"/>
    <property type="molecule type" value="Genomic_DNA"/>
</dbReference>
<dbReference type="RefSeq" id="WP_031627273.1">
    <property type="nucleotide sequence ID" value="NZ_CP116309.1"/>
</dbReference>
<dbReference type="AlphaFoldDB" id="A0AAP2KEN9"/>
<gene>
    <name evidence="2" type="ORF">DB769_20740</name>
    <name evidence="1" type="ORF">XP315_00045</name>
</gene>
<evidence type="ECO:0000313" key="4">
    <source>
        <dbReference type="Proteomes" id="UP000289372"/>
    </source>
</evidence>
<dbReference type="EMBL" id="PUUL01000139">
    <property type="protein sequence ID" value="RXD49668.1"/>
    <property type="molecule type" value="Genomic_DNA"/>
</dbReference>